<reference evidence="2" key="1">
    <citation type="submission" date="2019-12" db="EMBL/GenBank/DDBJ databases">
        <authorList>
            <person name="Scholes J."/>
        </authorList>
    </citation>
    <scope>NUCLEOTIDE SEQUENCE</scope>
</reference>
<feature type="region of interest" description="Disordered" evidence="1">
    <location>
        <begin position="1"/>
        <end position="41"/>
    </location>
</feature>
<dbReference type="PANTHER" id="PTHR31197:SF5">
    <property type="entry name" value="OS01G0612600 PROTEIN"/>
    <property type="match status" value="1"/>
</dbReference>
<feature type="compositionally biased region" description="Acidic residues" evidence="1">
    <location>
        <begin position="254"/>
        <end position="269"/>
    </location>
</feature>
<protein>
    <submittedName>
        <fullName evidence="2">Uncharacterized protein</fullName>
    </submittedName>
</protein>
<gene>
    <name evidence="2" type="ORF">SHERM_17275</name>
</gene>
<dbReference type="Pfam" id="PF07800">
    <property type="entry name" value="DUF1644"/>
    <property type="match status" value="2"/>
</dbReference>
<dbReference type="OrthoDB" id="1921166at2759"/>
<feature type="compositionally biased region" description="Basic and acidic residues" evidence="1">
    <location>
        <begin position="1"/>
        <end position="10"/>
    </location>
</feature>
<dbReference type="EMBL" id="CACSLK010016728">
    <property type="protein sequence ID" value="CAA0817893.1"/>
    <property type="molecule type" value="Genomic_DNA"/>
</dbReference>
<dbReference type="Proteomes" id="UP001153555">
    <property type="component" value="Unassembled WGS sequence"/>
</dbReference>
<proteinExistence type="predicted"/>
<accession>A0A9N7R9C4</accession>
<evidence type="ECO:0000313" key="2">
    <source>
        <dbReference type="EMBL" id="CAA0817893.1"/>
    </source>
</evidence>
<dbReference type="InterPro" id="IPR013083">
    <property type="entry name" value="Znf_RING/FYVE/PHD"/>
</dbReference>
<feature type="region of interest" description="Disordered" evidence="1">
    <location>
        <begin position="254"/>
        <end position="288"/>
    </location>
</feature>
<dbReference type="InterPro" id="IPR012866">
    <property type="entry name" value="DUF1644"/>
</dbReference>
<feature type="compositionally biased region" description="Polar residues" evidence="1">
    <location>
        <begin position="21"/>
        <end position="41"/>
    </location>
</feature>
<name>A0A9N7R9C4_STRHE</name>
<sequence>MPRDRRDRSLSLDTSRLSPFPYSSGSKQSLLDNPPEDSSNTNTKLWEDARCPVCMEHPHNAILLMCSSHERGCRPFMCDTSYRHSNCFDQFRKSFGTEPPPPDPSEAPEKPNLVCPLCRGPITGWVVVEPARQFMNAKSRSCACESCDYSGTYKDLRRHARSVHPLVRPADVDPDRQHSWRRLERQRDLGDLLSTFRSSVAEERRGEEGALTIDEGGWLTVFFLVRFIGPRRSSERSGVSRGRSLRRLWGEAYDEEAESGGEEAADEEVDGPRRYVRRRLNRNNPDSQ</sequence>
<organism evidence="2 3">
    <name type="scientific">Striga hermonthica</name>
    <name type="common">Purple witchweed</name>
    <name type="synonym">Buchnera hermonthica</name>
    <dbReference type="NCBI Taxonomy" id="68872"/>
    <lineage>
        <taxon>Eukaryota</taxon>
        <taxon>Viridiplantae</taxon>
        <taxon>Streptophyta</taxon>
        <taxon>Embryophyta</taxon>
        <taxon>Tracheophyta</taxon>
        <taxon>Spermatophyta</taxon>
        <taxon>Magnoliopsida</taxon>
        <taxon>eudicotyledons</taxon>
        <taxon>Gunneridae</taxon>
        <taxon>Pentapetalae</taxon>
        <taxon>asterids</taxon>
        <taxon>lamiids</taxon>
        <taxon>Lamiales</taxon>
        <taxon>Orobanchaceae</taxon>
        <taxon>Buchnereae</taxon>
        <taxon>Striga</taxon>
    </lineage>
</organism>
<evidence type="ECO:0000256" key="1">
    <source>
        <dbReference type="SAM" id="MobiDB-lite"/>
    </source>
</evidence>
<dbReference type="AlphaFoldDB" id="A0A9N7R9C4"/>
<dbReference type="PANTHER" id="PTHR31197">
    <property type="entry name" value="OS01G0612600 PROTEIN"/>
    <property type="match status" value="1"/>
</dbReference>
<dbReference type="Gene3D" id="3.30.40.10">
    <property type="entry name" value="Zinc/RING finger domain, C3HC4 (zinc finger)"/>
    <property type="match status" value="1"/>
</dbReference>
<comment type="caution">
    <text evidence="2">The sequence shown here is derived from an EMBL/GenBank/DDBJ whole genome shotgun (WGS) entry which is preliminary data.</text>
</comment>
<evidence type="ECO:0000313" key="3">
    <source>
        <dbReference type="Proteomes" id="UP001153555"/>
    </source>
</evidence>
<keyword evidence="3" id="KW-1185">Reference proteome</keyword>